<dbReference type="SMART" id="SM00901">
    <property type="entry name" value="FRG"/>
    <property type="match status" value="1"/>
</dbReference>
<dbReference type="RefSeq" id="WP_183962022.1">
    <property type="nucleotide sequence ID" value="NZ_JACHHP010000006.1"/>
</dbReference>
<accession>A0A7W8D7T9</accession>
<sequence length="269" mass="30308">MAKAAESKNESVLPHGSLSSFLEWNLGFGLLSRCVYRGQGCETWDLLPAVARNEPKVDPKRTETELLEEFKLRLPSVHAGIFRNDWELLALAQHHGAPTRFLDWTRSPLVALWFAVSDRARQENLPDCAVWVVETQSRDFVEEVELTKSPLLVSRTRLYEAPHFDRRIAAQQGLFSIHKYWEAGAKVVSLDKNKGFRSRVRKLRIPSKFRTPLLKELESVGVNSASLFPDIAGLCRHVAIKHQLAPRFVLLSGSAEGGAFIDATLPSLR</sequence>
<protein>
    <recommendedName>
        <fullName evidence="1">FRG domain-containing protein</fullName>
    </recommendedName>
</protein>
<feature type="domain" description="FRG" evidence="1">
    <location>
        <begin position="30"/>
        <end position="131"/>
    </location>
</feature>
<dbReference type="Proteomes" id="UP000521199">
    <property type="component" value="Unassembled WGS sequence"/>
</dbReference>
<proteinExistence type="predicted"/>
<name>A0A7W8D7T9_9GAMM</name>
<organism evidence="2 3">
    <name type="scientific">Chiayiivirga flava</name>
    <dbReference type="NCBI Taxonomy" id="659595"/>
    <lineage>
        <taxon>Bacteria</taxon>
        <taxon>Pseudomonadati</taxon>
        <taxon>Pseudomonadota</taxon>
        <taxon>Gammaproteobacteria</taxon>
        <taxon>Lysobacterales</taxon>
        <taxon>Lysobacteraceae</taxon>
        <taxon>Chiayiivirga</taxon>
    </lineage>
</organism>
<evidence type="ECO:0000313" key="3">
    <source>
        <dbReference type="Proteomes" id="UP000521199"/>
    </source>
</evidence>
<dbReference type="EMBL" id="JACHHP010000006">
    <property type="protein sequence ID" value="MBB5209488.1"/>
    <property type="molecule type" value="Genomic_DNA"/>
</dbReference>
<keyword evidence="3" id="KW-1185">Reference proteome</keyword>
<comment type="caution">
    <text evidence="2">The sequence shown here is derived from an EMBL/GenBank/DDBJ whole genome shotgun (WGS) entry which is preliminary data.</text>
</comment>
<evidence type="ECO:0000313" key="2">
    <source>
        <dbReference type="EMBL" id="MBB5209488.1"/>
    </source>
</evidence>
<evidence type="ECO:0000259" key="1">
    <source>
        <dbReference type="SMART" id="SM00901"/>
    </source>
</evidence>
<reference evidence="2 3" key="1">
    <citation type="submission" date="2020-08" db="EMBL/GenBank/DDBJ databases">
        <title>Genomic Encyclopedia of Type Strains, Phase IV (KMG-IV): sequencing the most valuable type-strain genomes for metagenomic binning, comparative biology and taxonomic classification.</title>
        <authorList>
            <person name="Goeker M."/>
        </authorList>
    </citation>
    <scope>NUCLEOTIDE SEQUENCE [LARGE SCALE GENOMIC DNA]</scope>
    <source>
        <strain evidence="2 3">DSM 24163</strain>
    </source>
</reference>
<gene>
    <name evidence="2" type="ORF">HNQ52_003057</name>
</gene>
<dbReference type="AlphaFoldDB" id="A0A7W8D7T9"/>
<dbReference type="InterPro" id="IPR014966">
    <property type="entry name" value="FRG-dom"/>
</dbReference>
<dbReference type="Pfam" id="PF08867">
    <property type="entry name" value="FRG"/>
    <property type="match status" value="1"/>
</dbReference>